<keyword evidence="2" id="KW-0808">Transferase</keyword>
<name>A0A1Q6DU88_METT1</name>
<dbReference type="SUPFAM" id="SSF53271">
    <property type="entry name" value="PRTase-like"/>
    <property type="match status" value="1"/>
</dbReference>
<dbReference type="Gene3D" id="3.40.50.2020">
    <property type="match status" value="1"/>
</dbReference>
<dbReference type="InterPro" id="IPR029057">
    <property type="entry name" value="PRTase-like"/>
</dbReference>
<reference evidence="2" key="1">
    <citation type="submission" date="2016-12" db="EMBL/GenBank/DDBJ databases">
        <title>Discovery of methanogenic haloarchaea.</title>
        <authorList>
            <person name="Sorokin D.Y."/>
            <person name="Makarova K.S."/>
            <person name="Abbas B."/>
            <person name="Ferrer M."/>
            <person name="Golyshin P.N."/>
        </authorList>
    </citation>
    <scope>NUCLEOTIDE SEQUENCE [LARGE SCALE GENOMIC DNA]</scope>
    <source>
        <strain evidence="2">HMET1</strain>
    </source>
</reference>
<dbReference type="Proteomes" id="UP000185744">
    <property type="component" value="Unassembled WGS sequence"/>
</dbReference>
<keyword evidence="3" id="KW-1185">Reference proteome</keyword>
<organism evidence="2 3">
    <name type="scientific">Methanohalarchaeum thermophilum</name>
    <dbReference type="NCBI Taxonomy" id="1903181"/>
    <lineage>
        <taxon>Archaea</taxon>
        <taxon>Methanobacteriati</taxon>
        <taxon>Methanobacteriota</taxon>
        <taxon>Methanonatronarchaeia</taxon>
        <taxon>Methanonatronarchaeales</taxon>
        <taxon>Methanonatronarchaeaceae</taxon>
        <taxon>Candidatus Methanohalarchaeum</taxon>
    </lineage>
</organism>
<comment type="caution">
    <text evidence="2">The sequence shown here is derived from an EMBL/GenBank/DDBJ whole genome shotgun (WGS) entry which is preliminary data.</text>
</comment>
<gene>
    <name evidence="2" type="ORF">BTN85_0403</name>
</gene>
<dbReference type="CDD" id="cd06223">
    <property type="entry name" value="PRTases_typeI"/>
    <property type="match status" value="1"/>
</dbReference>
<dbReference type="AlphaFoldDB" id="A0A1Q6DU88"/>
<dbReference type="EMBL" id="MSDW01000001">
    <property type="protein sequence ID" value="OKY77926.1"/>
    <property type="molecule type" value="Genomic_DNA"/>
</dbReference>
<sequence length="200" mass="22406">MNLDRAEAGLKLTRKIVDLEKSDLIVLSIPKGGVEFGLSLSDSLNAEFSLLIAKRIDSIFIDIPSLGAVAEDGSKLVFGHDGLTRSRFEEIIKDHVVEVNRRRKKLRPKLLPKLEGRTVVLVDDVAVTGSTLLVSVKMLRKLNVGEIIVASMYVSKDIFKIVNERVENFIALNILKDIEETKKIHREMDEVSEEEILAMI</sequence>
<dbReference type="Pfam" id="PF00156">
    <property type="entry name" value="Pribosyltran"/>
    <property type="match status" value="1"/>
</dbReference>
<dbReference type="Gene3D" id="3.30.1310.20">
    <property type="entry name" value="PRTase-like"/>
    <property type="match status" value="1"/>
</dbReference>
<proteinExistence type="predicted"/>
<feature type="domain" description="Phosphoribosyltransferase" evidence="1">
    <location>
        <begin position="109"/>
        <end position="183"/>
    </location>
</feature>
<evidence type="ECO:0000313" key="2">
    <source>
        <dbReference type="EMBL" id="OKY77926.1"/>
    </source>
</evidence>
<accession>A0A1Q6DU88</accession>
<evidence type="ECO:0000259" key="1">
    <source>
        <dbReference type="Pfam" id="PF00156"/>
    </source>
</evidence>
<dbReference type="GO" id="GO:0016757">
    <property type="term" value="F:glycosyltransferase activity"/>
    <property type="evidence" value="ECO:0007669"/>
    <property type="project" value="UniProtKB-KW"/>
</dbReference>
<dbReference type="InParanoid" id="A0A1Q6DU88"/>
<keyword evidence="2" id="KW-0328">Glycosyltransferase</keyword>
<evidence type="ECO:0000313" key="3">
    <source>
        <dbReference type="Proteomes" id="UP000185744"/>
    </source>
</evidence>
<protein>
    <submittedName>
        <fullName evidence="2">Phosphoribosyltransferase</fullName>
    </submittedName>
</protein>
<dbReference type="InterPro" id="IPR000836">
    <property type="entry name" value="PRTase_dom"/>
</dbReference>